<evidence type="ECO:0000313" key="2">
    <source>
        <dbReference type="Proteomes" id="UP000032066"/>
    </source>
</evidence>
<proteinExistence type="predicted"/>
<keyword evidence="2" id="KW-1185">Reference proteome</keyword>
<dbReference type="EMBL" id="JXZB01000001">
    <property type="protein sequence ID" value="KIQ67054.1"/>
    <property type="molecule type" value="Genomic_DNA"/>
</dbReference>
<gene>
    <name evidence="1" type="ORF">TR51_06630</name>
</gene>
<organism evidence="1 2">
    <name type="scientific">Kitasatospora griseola</name>
    <name type="common">Streptomyces griseolosporeus</name>
    <dbReference type="NCBI Taxonomy" id="2064"/>
    <lineage>
        <taxon>Bacteria</taxon>
        <taxon>Bacillati</taxon>
        <taxon>Actinomycetota</taxon>
        <taxon>Actinomycetes</taxon>
        <taxon>Kitasatosporales</taxon>
        <taxon>Streptomycetaceae</taxon>
        <taxon>Kitasatospora</taxon>
    </lineage>
</organism>
<name>A0A0D0PXA3_KITGR</name>
<accession>A0A0D0PXA3</accession>
<dbReference type="AlphaFoldDB" id="A0A0D0PXA3"/>
<sequence>MLLCFSELGGFSEDVSELFPGDGSSSGVSTSLVAPPWTVTLGMSSVSFVGLLLPHWGHCGTPTE</sequence>
<evidence type="ECO:0000313" key="1">
    <source>
        <dbReference type="EMBL" id="KIQ67054.1"/>
    </source>
</evidence>
<comment type="caution">
    <text evidence="1">The sequence shown here is derived from an EMBL/GenBank/DDBJ whole genome shotgun (WGS) entry which is preliminary data.</text>
</comment>
<dbReference type="Proteomes" id="UP000032066">
    <property type="component" value="Unassembled WGS sequence"/>
</dbReference>
<reference evidence="1 2" key="1">
    <citation type="submission" date="2015-02" db="EMBL/GenBank/DDBJ databases">
        <title>Draft genome sequence of Kitasatospora griseola MF730-N6, a bafilomycin, terpentecin and satosporin producer.</title>
        <authorList>
            <person name="Arens J.C."/>
            <person name="Haltli B."/>
            <person name="Kerr R.G."/>
        </authorList>
    </citation>
    <scope>NUCLEOTIDE SEQUENCE [LARGE SCALE GENOMIC DNA]</scope>
    <source>
        <strain evidence="1 2">MF730-N6</strain>
    </source>
</reference>
<dbReference type="STRING" id="2064.TR51_06630"/>
<protein>
    <submittedName>
        <fullName evidence="1">Uncharacterized protein</fullName>
    </submittedName>
</protein>